<dbReference type="SUPFAM" id="SSF51695">
    <property type="entry name" value="PLC-like phosphodiesterases"/>
    <property type="match status" value="1"/>
</dbReference>
<dbReference type="Gene3D" id="3.20.20.190">
    <property type="entry name" value="Phosphatidylinositol (PI) phosphodiesterase"/>
    <property type="match status" value="1"/>
</dbReference>
<dbReference type="eggNOG" id="COG0584">
    <property type="taxonomic scope" value="Bacteria"/>
</dbReference>
<dbReference type="PANTHER" id="PTHR46211:SF14">
    <property type="entry name" value="GLYCEROPHOSPHODIESTER PHOSPHODIESTERASE"/>
    <property type="match status" value="1"/>
</dbReference>
<dbReference type="OrthoDB" id="384721at2"/>
<accession>A0A098LCH7</accession>
<name>A0A098LCH7_9BACT</name>
<feature type="domain" description="GP-PDE" evidence="1">
    <location>
        <begin position="38"/>
        <end position="286"/>
    </location>
</feature>
<dbReference type="AlphaFoldDB" id="A0A098LCH7"/>
<dbReference type="GO" id="GO:0008081">
    <property type="term" value="F:phosphoric diester hydrolase activity"/>
    <property type="evidence" value="ECO:0007669"/>
    <property type="project" value="InterPro"/>
</dbReference>
<dbReference type="Pfam" id="PF03009">
    <property type="entry name" value="GDPD"/>
    <property type="match status" value="1"/>
</dbReference>
<protein>
    <recommendedName>
        <fullName evidence="1">GP-PDE domain-containing protein</fullName>
    </recommendedName>
</protein>
<comment type="caution">
    <text evidence="2">The sequence shown here is derived from an EMBL/GenBank/DDBJ whole genome shotgun (WGS) entry which is preliminary data.</text>
</comment>
<dbReference type="EMBL" id="BBLT01000003">
    <property type="protein sequence ID" value="GAL84706.1"/>
    <property type="molecule type" value="Genomic_DNA"/>
</dbReference>
<dbReference type="RefSeq" id="WP_045461986.1">
    <property type="nucleotide sequence ID" value="NZ_BBLT01000003.1"/>
</dbReference>
<dbReference type="STRING" id="153721.MYP_1934"/>
<dbReference type="PANTHER" id="PTHR46211">
    <property type="entry name" value="GLYCEROPHOSPHORYL DIESTER PHOSPHODIESTERASE"/>
    <property type="match status" value="1"/>
</dbReference>
<keyword evidence="3" id="KW-1185">Reference proteome</keyword>
<organism evidence="2 3">
    <name type="scientific">Sporocytophaga myxococcoides</name>
    <dbReference type="NCBI Taxonomy" id="153721"/>
    <lineage>
        <taxon>Bacteria</taxon>
        <taxon>Pseudomonadati</taxon>
        <taxon>Bacteroidota</taxon>
        <taxon>Cytophagia</taxon>
        <taxon>Cytophagales</taxon>
        <taxon>Cytophagaceae</taxon>
        <taxon>Sporocytophaga</taxon>
    </lineage>
</organism>
<evidence type="ECO:0000313" key="3">
    <source>
        <dbReference type="Proteomes" id="UP000030185"/>
    </source>
</evidence>
<evidence type="ECO:0000259" key="1">
    <source>
        <dbReference type="PROSITE" id="PS51704"/>
    </source>
</evidence>
<dbReference type="GO" id="GO:0006629">
    <property type="term" value="P:lipid metabolic process"/>
    <property type="evidence" value="ECO:0007669"/>
    <property type="project" value="InterPro"/>
</dbReference>
<dbReference type="InterPro" id="IPR017946">
    <property type="entry name" value="PLC-like_Pdiesterase_TIM-brl"/>
</dbReference>
<reference evidence="2 3" key="1">
    <citation type="submission" date="2014-09" db="EMBL/GenBank/DDBJ databases">
        <title>Sporocytophaga myxococcoides PG-01 genome sequencing.</title>
        <authorList>
            <person name="Liu L."/>
            <person name="Gao P.J."/>
            <person name="Chen G.J."/>
            <person name="Wang L.S."/>
        </authorList>
    </citation>
    <scope>NUCLEOTIDE SEQUENCE [LARGE SCALE GENOMIC DNA]</scope>
    <source>
        <strain evidence="2 3">PG-01</strain>
    </source>
</reference>
<proteinExistence type="predicted"/>
<sequence length="288" mass="32549">MKRAITILFFLQVFIFNSCTKIDLDTISNLNNGKIDVIGHAGTGFQSLINPYPSNSFESIKHAVNGLNADGIEIDIDLSKDCTIVLYHDQTLEKSTNCFGCVNQYNASELENCEYYNQYGAQLLNDVRIIRLTKVLDHFKNRNIKPLIYLNLKIASPCLSESEERERLWVSKISQTIQAYQAHDWVYVYDGDTSLLKRFRAADPEINIIYNAQSYGDAIAVCTKADIGAFVISNSDITKEQVKDSHSKNIKVIIWGILKRKDVVEAINKSPDALMTDNIPLTQQSLQK</sequence>
<gene>
    <name evidence="2" type="ORF">MYP_1934</name>
</gene>
<dbReference type="PROSITE" id="PS51704">
    <property type="entry name" value="GP_PDE"/>
    <property type="match status" value="1"/>
</dbReference>
<dbReference type="InterPro" id="IPR030395">
    <property type="entry name" value="GP_PDE_dom"/>
</dbReference>
<evidence type="ECO:0000313" key="2">
    <source>
        <dbReference type="EMBL" id="GAL84706.1"/>
    </source>
</evidence>
<dbReference type="Proteomes" id="UP000030185">
    <property type="component" value="Unassembled WGS sequence"/>
</dbReference>
<dbReference type="CDD" id="cd08556">
    <property type="entry name" value="GDPD"/>
    <property type="match status" value="1"/>
</dbReference>